<sequence length="59" mass="6622">MATLYLISTPIGNLKDITLRAIEVLSSVDIIACEDTRKTGLLLQKLKIVNKPQLLSYYE</sequence>
<dbReference type="AlphaFoldDB" id="A0A2M7XLZ2"/>
<dbReference type="InterPro" id="IPR000878">
    <property type="entry name" value="4pyrrol_Mease"/>
</dbReference>
<dbReference type="PANTHER" id="PTHR46111">
    <property type="entry name" value="RIBOSOMAL RNA SMALL SUBUNIT METHYLTRANSFERASE I"/>
    <property type="match status" value="1"/>
</dbReference>
<gene>
    <name evidence="2" type="ORF">CO169_00855</name>
</gene>
<evidence type="ECO:0000313" key="2">
    <source>
        <dbReference type="EMBL" id="PJA49814.1"/>
    </source>
</evidence>
<dbReference type="GO" id="GO:0008168">
    <property type="term" value="F:methyltransferase activity"/>
    <property type="evidence" value="ECO:0007669"/>
    <property type="project" value="UniProtKB-KW"/>
</dbReference>
<reference evidence="3" key="1">
    <citation type="submission" date="2017-09" db="EMBL/GenBank/DDBJ databases">
        <title>Depth-based differentiation of microbial function through sediment-hosted aquifers and enrichment of novel symbionts in the deep terrestrial subsurface.</title>
        <authorList>
            <person name="Probst A.J."/>
            <person name="Ladd B."/>
            <person name="Jarett J.K."/>
            <person name="Geller-Mcgrath D.E."/>
            <person name="Sieber C.M.K."/>
            <person name="Emerson J.B."/>
            <person name="Anantharaman K."/>
            <person name="Thomas B.C."/>
            <person name="Malmstrom R."/>
            <person name="Stieglmeier M."/>
            <person name="Klingl A."/>
            <person name="Woyke T."/>
            <person name="Ryan C.M."/>
            <person name="Banfield J.F."/>
        </authorList>
    </citation>
    <scope>NUCLEOTIDE SEQUENCE [LARGE SCALE GENOMIC DNA]</scope>
</reference>
<dbReference type="InterPro" id="IPR008189">
    <property type="entry name" value="rRNA_ssu_MeTfrase_I"/>
</dbReference>
<dbReference type="InterPro" id="IPR035996">
    <property type="entry name" value="4pyrrol_Methylase_sf"/>
</dbReference>
<name>A0A2M7XLZ2_9BACT</name>
<dbReference type="EMBL" id="PFWP01000025">
    <property type="protein sequence ID" value="PJA49814.1"/>
    <property type="molecule type" value="Genomic_DNA"/>
</dbReference>
<dbReference type="SUPFAM" id="SSF53790">
    <property type="entry name" value="Tetrapyrrole methylase"/>
    <property type="match status" value="1"/>
</dbReference>
<feature type="non-terminal residue" evidence="2">
    <location>
        <position position="59"/>
    </location>
</feature>
<keyword evidence="2" id="KW-0808">Transferase</keyword>
<dbReference type="Proteomes" id="UP000230062">
    <property type="component" value="Unassembled WGS sequence"/>
</dbReference>
<organism evidence="2 3">
    <name type="scientific">Candidatus Shapirobacteria bacterium CG_4_9_14_3_um_filter_39_13</name>
    <dbReference type="NCBI Taxonomy" id="1974479"/>
    <lineage>
        <taxon>Bacteria</taxon>
        <taxon>Candidatus Shapironibacteriota</taxon>
    </lineage>
</organism>
<proteinExistence type="predicted"/>
<keyword evidence="2" id="KW-0489">Methyltransferase</keyword>
<dbReference type="GO" id="GO:0032259">
    <property type="term" value="P:methylation"/>
    <property type="evidence" value="ECO:0007669"/>
    <property type="project" value="UniProtKB-KW"/>
</dbReference>
<protein>
    <submittedName>
        <fullName evidence="2">rRNA (Cytidine-2'-O-)-methyltransferase</fullName>
    </submittedName>
</protein>
<dbReference type="Gene3D" id="3.40.1010.10">
    <property type="entry name" value="Cobalt-precorrin-4 Transmethylase, Domain 1"/>
    <property type="match status" value="1"/>
</dbReference>
<dbReference type="PANTHER" id="PTHR46111:SF1">
    <property type="entry name" value="RIBOSOMAL RNA SMALL SUBUNIT METHYLTRANSFERASE I"/>
    <property type="match status" value="1"/>
</dbReference>
<comment type="caution">
    <text evidence="2">The sequence shown here is derived from an EMBL/GenBank/DDBJ whole genome shotgun (WGS) entry which is preliminary data.</text>
</comment>
<feature type="domain" description="Tetrapyrrole methylase" evidence="1">
    <location>
        <begin position="3"/>
        <end position="47"/>
    </location>
</feature>
<dbReference type="Pfam" id="PF00590">
    <property type="entry name" value="TP_methylase"/>
    <property type="match status" value="1"/>
</dbReference>
<accession>A0A2M7XLZ2</accession>
<dbReference type="InterPro" id="IPR014777">
    <property type="entry name" value="4pyrrole_Mease_sub1"/>
</dbReference>
<evidence type="ECO:0000313" key="3">
    <source>
        <dbReference type="Proteomes" id="UP000230062"/>
    </source>
</evidence>
<evidence type="ECO:0000259" key="1">
    <source>
        <dbReference type="Pfam" id="PF00590"/>
    </source>
</evidence>